<dbReference type="Pfam" id="PF25906">
    <property type="entry name" value="PucR-like_N"/>
    <property type="match status" value="1"/>
</dbReference>
<dbReference type="InterPro" id="IPR051448">
    <property type="entry name" value="CdaR-like_regulators"/>
</dbReference>
<dbReference type="Proteomes" id="UP001596157">
    <property type="component" value="Unassembled WGS sequence"/>
</dbReference>
<sequence length="431" mass="47125">MVAPAPGEPGDVPAFPLRIAFDSLLAPRRPSPGGRADLWSLLPRELAPLLRPGMPRLVAEIRGELHLAIPALARNPDGVVGRAVTEGIHQALTQFLDRLEDPGAAGDERLRLFREMGSQQIYDGPILDVLQTAYRIGARVAWRRIAAAGEQAGVSSAALCLLAEAIFAYIDELSALSVEGHASARAREVGALERRRRQLLQALVSPGSGRPLAHLSEAARWPLPDRVRAVAVRQRDDAEPPVAAVDPRYLVDLESAEPCLVVAGPDVGDLAAELPGWICAVGPAVPVTECAQSLRWARRTLSLVLDGALRDQSPTWFDRSMSVLWLLNDPFLVREIGARVLAPLSALTGKQRDKLGETLLVWLETRRSAPEIAALLSIHPQTVRYRLRQLERLFGDGLADPDRRFDIEVALRAERALRGTPRDAATWERVR</sequence>
<dbReference type="PANTHER" id="PTHR33744">
    <property type="entry name" value="CARBOHYDRATE DIACID REGULATOR"/>
    <property type="match status" value="1"/>
</dbReference>
<dbReference type="Pfam" id="PF13556">
    <property type="entry name" value="HTH_30"/>
    <property type="match status" value="1"/>
</dbReference>
<proteinExistence type="predicted"/>
<name>A0ABW0ET58_9PSEU</name>
<dbReference type="PANTHER" id="PTHR33744:SF1">
    <property type="entry name" value="DNA-BINDING TRANSCRIPTIONAL ACTIVATOR ADER"/>
    <property type="match status" value="1"/>
</dbReference>
<evidence type="ECO:0000259" key="1">
    <source>
        <dbReference type="Pfam" id="PF13556"/>
    </source>
</evidence>
<dbReference type="Gene3D" id="1.10.10.2840">
    <property type="entry name" value="PucR C-terminal helix-turn-helix domain"/>
    <property type="match status" value="1"/>
</dbReference>
<evidence type="ECO:0000313" key="4">
    <source>
        <dbReference type="Proteomes" id="UP001596157"/>
    </source>
</evidence>
<dbReference type="InterPro" id="IPR058663">
    <property type="entry name" value="PucR-like_N"/>
</dbReference>
<dbReference type="InterPro" id="IPR042070">
    <property type="entry name" value="PucR_C-HTH_sf"/>
</dbReference>
<keyword evidence="4" id="KW-1185">Reference proteome</keyword>
<feature type="domain" description="PucR-like N-terminal" evidence="2">
    <location>
        <begin position="39"/>
        <end position="203"/>
    </location>
</feature>
<evidence type="ECO:0000313" key="3">
    <source>
        <dbReference type="EMBL" id="MFC5289396.1"/>
    </source>
</evidence>
<dbReference type="EMBL" id="JBHSKF010000011">
    <property type="protein sequence ID" value="MFC5289396.1"/>
    <property type="molecule type" value="Genomic_DNA"/>
</dbReference>
<reference evidence="4" key="1">
    <citation type="journal article" date="2019" name="Int. J. Syst. Evol. Microbiol.">
        <title>The Global Catalogue of Microorganisms (GCM) 10K type strain sequencing project: providing services to taxonomists for standard genome sequencing and annotation.</title>
        <authorList>
            <consortium name="The Broad Institute Genomics Platform"/>
            <consortium name="The Broad Institute Genome Sequencing Center for Infectious Disease"/>
            <person name="Wu L."/>
            <person name="Ma J."/>
        </authorList>
    </citation>
    <scope>NUCLEOTIDE SEQUENCE [LARGE SCALE GENOMIC DNA]</scope>
    <source>
        <strain evidence="4">CCUG 59778</strain>
    </source>
</reference>
<evidence type="ECO:0000259" key="2">
    <source>
        <dbReference type="Pfam" id="PF25906"/>
    </source>
</evidence>
<gene>
    <name evidence="3" type="ORF">ACFPM7_20285</name>
</gene>
<protein>
    <submittedName>
        <fullName evidence="3">Helix-turn-helix domain-containing protein</fullName>
    </submittedName>
</protein>
<dbReference type="InterPro" id="IPR025736">
    <property type="entry name" value="PucR_C-HTH_dom"/>
</dbReference>
<organism evidence="3 4">
    <name type="scientific">Actinokineospora guangxiensis</name>
    <dbReference type="NCBI Taxonomy" id="1490288"/>
    <lineage>
        <taxon>Bacteria</taxon>
        <taxon>Bacillati</taxon>
        <taxon>Actinomycetota</taxon>
        <taxon>Actinomycetes</taxon>
        <taxon>Pseudonocardiales</taxon>
        <taxon>Pseudonocardiaceae</taxon>
        <taxon>Actinokineospora</taxon>
    </lineage>
</organism>
<accession>A0ABW0ET58</accession>
<feature type="domain" description="PucR C-terminal helix-turn-helix" evidence="1">
    <location>
        <begin position="356"/>
        <end position="413"/>
    </location>
</feature>
<comment type="caution">
    <text evidence="3">The sequence shown here is derived from an EMBL/GenBank/DDBJ whole genome shotgun (WGS) entry which is preliminary data.</text>
</comment>